<evidence type="ECO:0000313" key="2">
    <source>
        <dbReference type="Proteomes" id="UP000027222"/>
    </source>
</evidence>
<proteinExistence type="predicted"/>
<evidence type="ECO:0000313" key="1">
    <source>
        <dbReference type="EMBL" id="KDR80091.1"/>
    </source>
</evidence>
<sequence length="232" mass="26016">MRTSLRKRKHEERLYLSRSTAWDAKLVLAINAGQNHIFVTPHSDKPPVSFSDTPPAFEGPPEGMVLESGLRAAIEHYARKSQGLVNLRHPKGGAEIGQPEDDVIMRSRLFLGFWQDRTFLSDKKVSRTKSEFDNMHCMGMEGKSNGQAIGPREYDRAFKDLFGLKAGPSQTHCMLKGDTWSSNTGLKRQGDVEPLAAPIQYGVLLPAHSNQYEDDTRNQRGIQQNLRAQQGN</sequence>
<dbReference type="EMBL" id="KL142372">
    <property type="protein sequence ID" value="KDR80091.1"/>
    <property type="molecule type" value="Genomic_DNA"/>
</dbReference>
<dbReference type="AlphaFoldDB" id="A0A067TAC8"/>
<dbReference type="HOGENOM" id="CLU_1194964_0_0_1"/>
<name>A0A067TAC8_GALM3</name>
<accession>A0A067TAC8</accession>
<keyword evidence="2" id="KW-1185">Reference proteome</keyword>
<gene>
    <name evidence="1" type="ORF">GALMADRAFT_1361063</name>
</gene>
<organism evidence="1 2">
    <name type="scientific">Galerina marginata (strain CBS 339.88)</name>
    <dbReference type="NCBI Taxonomy" id="685588"/>
    <lineage>
        <taxon>Eukaryota</taxon>
        <taxon>Fungi</taxon>
        <taxon>Dikarya</taxon>
        <taxon>Basidiomycota</taxon>
        <taxon>Agaricomycotina</taxon>
        <taxon>Agaricomycetes</taxon>
        <taxon>Agaricomycetidae</taxon>
        <taxon>Agaricales</taxon>
        <taxon>Agaricineae</taxon>
        <taxon>Strophariaceae</taxon>
        <taxon>Galerina</taxon>
    </lineage>
</organism>
<protein>
    <submittedName>
        <fullName evidence="1">Uncharacterized protein</fullName>
    </submittedName>
</protein>
<reference evidence="2" key="1">
    <citation type="journal article" date="2014" name="Proc. Natl. Acad. Sci. U.S.A.">
        <title>Extensive sampling of basidiomycete genomes demonstrates inadequacy of the white-rot/brown-rot paradigm for wood decay fungi.</title>
        <authorList>
            <person name="Riley R."/>
            <person name="Salamov A.A."/>
            <person name="Brown D.W."/>
            <person name="Nagy L.G."/>
            <person name="Floudas D."/>
            <person name="Held B.W."/>
            <person name="Levasseur A."/>
            <person name="Lombard V."/>
            <person name="Morin E."/>
            <person name="Otillar R."/>
            <person name="Lindquist E.A."/>
            <person name="Sun H."/>
            <person name="LaButti K.M."/>
            <person name="Schmutz J."/>
            <person name="Jabbour D."/>
            <person name="Luo H."/>
            <person name="Baker S.E."/>
            <person name="Pisabarro A.G."/>
            <person name="Walton J.D."/>
            <person name="Blanchette R.A."/>
            <person name="Henrissat B."/>
            <person name="Martin F."/>
            <person name="Cullen D."/>
            <person name="Hibbett D.S."/>
            <person name="Grigoriev I.V."/>
        </authorList>
    </citation>
    <scope>NUCLEOTIDE SEQUENCE [LARGE SCALE GENOMIC DNA]</scope>
    <source>
        <strain evidence="2">CBS 339.88</strain>
    </source>
</reference>
<dbReference type="Proteomes" id="UP000027222">
    <property type="component" value="Unassembled WGS sequence"/>
</dbReference>